<gene>
    <name evidence="2" type="ORF">B6F84_11725</name>
</gene>
<dbReference type="EMBL" id="CP020477">
    <property type="protein sequence ID" value="ARM76619.1"/>
    <property type="molecule type" value="Genomic_DNA"/>
</dbReference>
<proteinExistence type="predicted"/>
<accession>A0A1W6K283</accession>
<dbReference type="OrthoDB" id="43870at2157"/>
<evidence type="ECO:0008006" key="4">
    <source>
        <dbReference type="Google" id="ProtNLM"/>
    </source>
</evidence>
<dbReference type="AlphaFoldDB" id="A0A1W6K283"/>
<dbReference type="InterPro" id="IPR015943">
    <property type="entry name" value="WD40/YVTN_repeat-like_dom_sf"/>
</dbReference>
<dbReference type="PANTHER" id="PTHR47197">
    <property type="entry name" value="PROTEIN NIRF"/>
    <property type="match status" value="1"/>
</dbReference>
<keyword evidence="1" id="KW-0472">Membrane</keyword>
<dbReference type="InterPro" id="IPR011045">
    <property type="entry name" value="N2O_reductase_N"/>
</dbReference>
<dbReference type="InterPro" id="IPR011964">
    <property type="entry name" value="YVTN_b-propeller_repeat"/>
</dbReference>
<keyword evidence="1" id="KW-1133">Transmembrane helix</keyword>
<dbReference type="RefSeq" id="WP_148692410.1">
    <property type="nucleotide sequence ID" value="NZ_CP020477.1"/>
</dbReference>
<dbReference type="SUPFAM" id="SSF50974">
    <property type="entry name" value="Nitrous oxide reductase, N-terminal domain"/>
    <property type="match status" value="1"/>
</dbReference>
<dbReference type="GeneID" id="41591603"/>
<dbReference type="InterPro" id="IPR051200">
    <property type="entry name" value="Host-pathogen_enzymatic-act"/>
</dbReference>
<organism evidence="2 3">
    <name type="scientific">Acidianus manzaensis</name>
    <dbReference type="NCBI Taxonomy" id="282676"/>
    <lineage>
        <taxon>Archaea</taxon>
        <taxon>Thermoproteota</taxon>
        <taxon>Thermoprotei</taxon>
        <taxon>Sulfolobales</taxon>
        <taxon>Sulfolobaceae</taxon>
        <taxon>Acidianus</taxon>
    </lineage>
</organism>
<feature type="transmembrane region" description="Helical" evidence="1">
    <location>
        <begin position="298"/>
        <end position="321"/>
    </location>
</feature>
<dbReference type="NCBIfam" id="TIGR02276">
    <property type="entry name" value="beta_rpt_yvtn"/>
    <property type="match status" value="1"/>
</dbReference>
<sequence>MLKFLFLVVLAVSLIPVGNSPSGIVYHHYVYVANYNSSTVSVIDPSTDSVVSNIHVGEKPIDAVCANGYVFVSDSGSDQVSVIKGESVIKSINLTSSPYSLAYDNKTNEVFVTEPDTYSIVVINVNNLSIVRSFSLSFSPGAIVYDYLSNELYVAQLPLGKIGNVYVLNPSNGNVVNSYSIGGYPANLGCFDGNVFVASWYNNKVFIINSSGVYNFDGGLAPFGIVYDPNDGYLYVSDIGTNSVLVMTTSGKVVDNISVGDRPSYMVYADGKIFVSTTLSNAVYVIPQVSPPSLPISLYLLIGGSIAILVIVGFIAVRVQLRSDASRKRR</sequence>
<keyword evidence="3" id="KW-1185">Reference proteome</keyword>
<evidence type="ECO:0000313" key="2">
    <source>
        <dbReference type="EMBL" id="ARM76619.1"/>
    </source>
</evidence>
<dbReference type="Gene3D" id="2.130.10.10">
    <property type="entry name" value="YVTN repeat-like/Quinoprotein amine dehydrogenase"/>
    <property type="match status" value="3"/>
</dbReference>
<reference evidence="2 3" key="1">
    <citation type="submission" date="2017-03" db="EMBL/GenBank/DDBJ databases">
        <title>Sulfur activation and transportation mechanism of thermophilic Archaea Acidianus manzaensis YN-25.</title>
        <authorList>
            <person name="Ma Y."/>
            <person name="Yang Y."/>
            <person name="Xia J."/>
        </authorList>
    </citation>
    <scope>NUCLEOTIDE SEQUENCE [LARGE SCALE GENOMIC DNA]</scope>
    <source>
        <strain evidence="2 3">YN-25</strain>
    </source>
</reference>
<dbReference type="KEGG" id="aman:B6F84_11725"/>
<evidence type="ECO:0000313" key="3">
    <source>
        <dbReference type="Proteomes" id="UP000193404"/>
    </source>
</evidence>
<name>A0A1W6K283_9CREN</name>
<evidence type="ECO:0000256" key="1">
    <source>
        <dbReference type="SAM" id="Phobius"/>
    </source>
</evidence>
<dbReference type="Proteomes" id="UP000193404">
    <property type="component" value="Chromosome"/>
</dbReference>
<keyword evidence="1" id="KW-0812">Transmembrane</keyword>
<protein>
    <recommendedName>
        <fullName evidence="4">YncE family protein</fullName>
    </recommendedName>
</protein>
<dbReference type="PANTHER" id="PTHR47197:SF3">
    <property type="entry name" value="DIHYDRO-HEME D1 DEHYDROGENASE"/>
    <property type="match status" value="1"/>
</dbReference>